<sequence>MVTALVLLWTKIRSRVYYNECPRPPPSVQEQKRFPDRDALSITLPVQVWLVTACKWLYCSAALLEIAVLVAQHLPNSLFTDRVPSFIPPGASLRLTPLSVTGCILGVAGGLIRIWCHRALGEFFTWEVSVQREHKLITSGPYAIVRHPSYTGAVMLNAGNFLLLLSKGSYITEAGWLQNRWGRGVVFGVIGYMSYITYSLIRRVPKEDAILMREFGHQWQEWRKRTPYRLVPYVY</sequence>
<proteinExistence type="inferred from homology"/>
<protein>
    <recommendedName>
        <fullName evidence="5">Protein-S-isoprenylcysteine O-methyltransferase</fullName>
        <ecNumber evidence="5">2.1.1.100</ecNumber>
    </recommendedName>
</protein>
<evidence type="ECO:0000313" key="6">
    <source>
        <dbReference type="EMBL" id="KAJ8501787.1"/>
    </source>
</evidence>
<gene>
    <name evidence="6" type="ORF">ONZ51_g367</name>
</gene>
<organism evidence="6 7">
    <name type="scientific">Trametes cubensis</name>
    <dbReference type="NCBI Taxonomy" id="1111947"/>
    <lineage>
        <taxon>Eukaryota</taxon>
        <taxon>Fungi</taxon>
        <taxon>Dikarya</taxon>
        <taxon>Basidiomycota</taxon>
        <taxon>Agaricomycotina</taxon>
        <taxon>Agaricomycetes</taxon>
        <taxon>Polyporales</taxon>
        <taxon>Polyporaceae</taxon>
        <taxon>Trametes</taxon>
    </lineage>
</organism>
<keyword evidence="5" id="KW-0256">Endoplasmic reticulum</keyword>
<dbReference type="PANTHER" id="PTHR43847:SF1">
    <property type="entry name" value="BLL3993 PROTEIN"/>
    <property type="match status" value="1"/>
</dbReference>
<keyword evidence="5" id="KW-0949">S-adenosyl-L-methionine</keyword>
<dbReference type="GO" id="GO:0005789">
    <property type="term" value="C:endoplasmic reticulum membrane"/>
    <property type="evidence" value="ECO:0007669"/>
    <property type="project" value="UniProtKB-SubCell"/>
</dbReference>
<evidence type="ECO:0000256" key="2">
    <source>
        <dbReference type="ARBA" id="ARBA00022692"/>
    </source>
</evidence>
<dbReference type="InterPro" id="IPR052527">
    <property type="entry name" value="Metal_cation-efflux_comp"/>
</dbReference>
<dbReference type="AlphaFoldDB" id="A0AAD7XFT6"/>
<dbReference type="InterPro" id="IPR007269">
    <property type="entry name" value="ICMT_MeTrfase"/>
</dbReference>
<keyword evidence="3" id="KW-1133">Transmembrane helix</keyword>
<evidence type="ECO:0000256" key="3">
    <source>
        <dbReference type="ARBA" id="ARBA00022989"/>
    </source>
</evidence>
<dbReference type="PANTHER" id="PTHR43847">
    <property type="entry name" value="BLL3993 PROTEIN"/>
    <property type="match status" value="1"/>
</dbReference>
<keyword evidence="5" id="KW-0489">Methyltransferase</keyword>
<dbReference type="Gene3D" id="1.20.120.1630">
    <property type="match status" value="1"/>
</dbReference>
<evidence type="ECO:0000313" key="7">
    <source>
        <dbReference type="Proteomes" id="UP001215151"/>
    </source>
</evidence>
<dbReference type="EC" id="2.1.1.100" evidence="5"/>
<dbReference type="Pfam" id="PF04140">
    <property type="entry name" value="ICMT"/>
    <property type="match status" value="1"/>
</dbReference>
<dbReference type="EMBL" id="JAPEVG010000004">
    <property type="protein sequence ID" value="KAJ8501787.1"/>
    <property type="molecule type" value="Genomic_DNA"/>
</dbReference>
<keyword evidence="2" id="KW-0812">Transmembrane</keyword>
<keyword evidence="5" id="KW-0808">Transferase</keyword>
<comment type="similarity">
    <text evidence="5">Belongs to the class VI-like SAM-binding methyltransferase superfamily. Isoprenylcysteine carboxyl methyltransferase family.</text>
</comment>
<evidence type="ECO:0000256" key="4">
    <source>
        <dbReference type="ARBA" id="ARBA00023136"/>
    </source>
</evidence>
<comment type="subcellular location">
    <subcellularLocation>
        <location evidence="5">Endoplasmic reticulum membrane</location>
        <topology evidence="5">Multi-pass membrane protein</topology>
    </subcellularLocation>
    <subcellularLocation>
        <location evidence="1">Membrane</location>
        <topology evidence="1">Multi-pass membrane protein</topology>
    </subcellularLocation>
</comment>
<keyword evidence="7" id="KW-1185">Reference proteome</keyword>
<dbReference type="GO" id="GO:0004671">
    <property type="term" value="F:protein C-terminal S-isoprenylcysteine carboxyl O-methyltransferase activity"/>
    <property type="evidence" value="ECO:0007669"/>
    <property type="project" value="UniProtKB-EC"/>
</dbReference>
<name>A0AAD7XFT6_9APHY</name>
<dbReference type="Proteomes" id="UP001215151">
    <property type="component" value="Unassembled WGS sequence"/>
</dbReference>
<evidence type="ECO:0000256" key="5">
    <source>
        <dbReference type="RuleBase" id="RU362022"/>
    </source>
</evidence>
<accession>A0AAD7XFT6</accession>
<reference evidence="6" key="1">
    <citation type="submission" date="2022-11" db="EMBL/GenBank/DDBJ databases">
        <title>Genome Sequence of Cubamyces cubensis.</title>
        <authorList>
            <person name="Buettner E."/>
        </authorList>
    </citation>
    <scope>NUCLEOTIDE SEQUENCE</scope>
    <source>
        <strain evidence="6">MPL-01</strain>
    </source>
</reference>
<dbReference type="GO" id="GO:0032259">
    <property type="term" value="P:methylation"/>
    <property type="evidence" value="ECO:0007669"/>
    <property type="project" value="UniProtKB-KW"/>
</dbReference>
<evidence type="ECO:0000256" key="1">
    <source>
        <dbReference type="ARBA" id="ARBA00004141"/>
    </source>
</evidence>
<keyword evidence="4" id="KW-0472">Membrane</keyword>
<comment type="caution">
    <text evidence="6">The sequence shown here is derived from an EMBL/GenBank/DDBJ whole genome shotgun (WGS) entry which is preliminary data.</text>
</comment>
<comment type="catalytic activity">
    <reaction evidence="5">
        <text>[protein]-C-terminal S-[(2E,6E)-farnesyl]-L-cysteine + S-adenosyl-L-methionine = [protein]-C-terminal S-[(2E,6E)-farnesyl]-L-cysteine methyl ester + S-adenosyl-L-homocysteine</text>
        <dbReference type="Rhea" id="RHEA:21672"/>
        <dbReference type="Rhea" id="RHEA-COMP:12125"/>
        <dbReference type="Rhea" id="RHEA-COMP:12126"/>
        <dbReference type="ChEBI" id="CHEBI:57856"/>
        <dbReference type="ChEBI" id="CHEBI:59789"/>
        <dbReference type="ChEBI" id="CHEBI:90510"/>
        <dbReference type="ChEBI" id="CHEBI:90511"/>
        <dbReference type="EC" id="2.1.1.100"/>
    </reaction>
</comment>